<comment type="caution">
    <text evidence="2">The sequence shown here is derived from an EMBL/GenBank/DDBJ whole genome shotgun (WGS) entry which is preliminary data.</text>
</comment>
<dbReference type="EMBL" id="DXBE01000011">
    <property type="protein sequence ID" value="HIZ68494.1"/>
    <property type="molecule type" value="Genomic_DNA"/>
</dbReference>
<name>A0A9D2FW64_9BACT</name>
<evidence type="ECO:0000313" key="3">
    <source>
        <dbReference type="Proteomes" id="UP000824055"/>
    </source>
</evidence>
<feature type="chain" id="PRO_5038481483" description="Secreted protein" evidence="1">
    <location>
        <begin position="23"/>
        <end position="168"/>
    </location>
</feature>
<organism evidence="2 3">
    <name type="scientific">Candidatus Prevotella avicola</name>
    <dbReference type="NCBI Taxonomy" id="2838738"/>
    <lineage>
        <taxon>Bacteria</taxon>
        <taxon>Pseudomonadati</taxon>
        <taxon>Bacteroidota</taxon>
        <taxon>Bacteroidia</taxon>
        <taxon>Bacteroidales</taxon>
        <taxon>Prevotellaceae</taxon>
        <taxon>Prevotella</taxon>
    </lineage>
</organism>
<reference evidence="2" key="2">
    <citation type="submission" date="2021-04" db="EMBL/GenBank/DDBJ databases">
        <authorList>
            <person name="Gilroy R."/>
        </authorList>
    </citation>
    <scope>NUCLEOTIDE SEQUENCE</scope>
    <source>
        <strain evidence="2">ChiHecec3B27-8219</strain>
    </source>
</reference>
<accession>A0A9D2FW64</accession>
<evidence type="ECO:0000313" key="2">
    <source>
        <dbReference type="EMBL" id="HIZ68494.1"/>
    </source>
</evidence>
<keyword evidence="1" id="KW-0732">Signal</keyword>
<gene>
    <name evidence="2" type="ORF">H9966_01170</name>
</gene>
<evidence type="ECO:0008006" key="4">
    <source>
        <dbReference type="Google" id="ProtNLM"/>
    </source>
</evidence>
<protein>
    <recommendedName>
        <fullName evidence="4">Secreted protein</fullName>
    </recommendedName>
</protein>
<sequence length="168" mass="18545">MRKKVIVLLMLIGLGFGANVNAAEKTNETENATWNFVSVSIKPSAEELAAADPNADFGKEAACLYEKLQKLCVKRVPVVPGDPTTRTVFSKGDIFNAVRRIGKGLEDDVKDKNISNEEASKKMTRVLNIALAAYYSDDSKSFEKALRTSKKDHNKLLAVFDKVSLETY</sequence>
<proteinExistence type="predicted"/>
<evidence type="ECO:0000256" key="1">
    <source>
        <dbReference type="SAM" id="SignalP"/>
    </source>
</evidence>
<dbReference type="Proteomes" id="UP000824055">
    <property type="component" value="Unassembled WGS sequence"/>
</dbReference>
<feature type="signal peptide" evidence="1">
    <location>
        <begin position="1"/>
        <end position="22"/>
    </location>
</feature>
<reference evidence="2" key="1">
    <citation type="journal article" date="2021" name="PeerJ">
        <title>Extensive microbial diversity within the chicken gut microbiome revealed by metagenomics and culture.</title>
        <authorList>
            <person name="Gilroy R."/>
            <person name="Ravi A."/>
            <person name="Getino M."/>
            <person name="Pursley I."/>
            <person name="Horton D.L."/>
            <person name="Alikhan N.F."/>
            <person name="Baker D."/>
            <person name="Gharbi K."/>
            <person name="Hall N."/>
            <person name="Watson M."/>
            <person name="Adriaenssens E.M."/>
            <person name="Foster-Nyarko E."/>
            <person name="Jarju S."/>
            <person name="Secka A."/>
            <person name="Antonio M."/>
            <person name="Oren A."/>
            <person name="Chaudhuri R.R."/>
            <person name="La Ragione R."/>
            <person name="Hildebrand F."/>
            <person name="Pallen M.J."/>
        </authorList>
    </citation>
    <scope>NUCLEOTIDE SEQUENCE</scope>
    <source>
        <strain evidence="2">ChiHecec3B27-8219</strain>
    </source>
</reference>
<dbReference type="AlphaFoldDB" id="A0A9D2FW64"/>